<dbReference type="EMBL" id="JACIBT010000001">
    <property type="protein sequence ID" value="MBB3666497.1"/>
    <property type="molecule type" value="Genomic_DNA"/>
</dbReference>
<accession>A0A7W5XJM8</accession>
<sequence length="63" mass="6996">MAADSPKPARGGHRRVTAPGTSGQPEEQEADVRDPLQDPADSQDEDVHDGRDEWLKAERPPHW</sequence>
<reference evidence="2 3" key="1">
    <citation type="submission" date="2020-08" db="EMBL/GenBank/DDBJ databases">
        <title>Sequencing the genomes of 1000 actinobacteria strains.</title>
        <authorList>
            <person name="Klenk H.-P."/>
        </authorList>
    </citation>
    <scope>NUCLEOTIDE SEQUENCE [LARGE SCALE GENOMIC DNA]</scope>
    <source>
        <strain evidence="2 3">DSM 28238</strain>
    </source>
</reference>
<keyword evidence="3" id="KW-1185">Reference proteome</keyword>
<evidence type="ECO:0000256" key="1">
    <source>
        <dbReference type="SAM" id="MobiDB-lite"/>
    </source>
</evidence>
<dbReference type="RefSeq" id="WP_183356944.1">
    <property type="nucleotide sequence ID" value="NZ_BAABKR010000004.1"/>
</dbReference>
<feature type="compositionally biased region" description="Basic and acidic residues" evidence="1">
    <location>
        <begin position="48"/>
        <end position="63"/>
    </location>
</feature>
<evidence type="ECO:0000313" key="3">
    <source>
        <dbReference type="Proteomes" id="UP000547528"/>
    </source>
</evidence>
<comment type="caution">
    <text evidence="2">The sequence shown here is derived from an EMBL/GenBank/DDBJ whole genome shotgun (WGS) entry which is preliminary data.</text>
</comment>
<organism evidence="2 3">
    <name type="scientific">Garicola koreensis</name>
    <dbReference type="NCBI Taxonomy" id="1262554"/>
    <lineage>
        <taxon>Bacteria</taxon>
        <taxon>Bacillati</taxon>
        <taxon>Actinomycetota</taxon>
        <taxon>Actinomycetes</taxon>
        <taxon>Micrococcales</taxon>
        <taxon>Micrococcaceae</taxon>
        <taxon>Garicola</taxon>
    </lineage>
</organism>
<protein>
    <submittedName>
        <fullName evidence="2">Uncharacterized protein</fullName>
    </submittedName>
</protein>
<evidence type="ECO:0000313" key="2">
    <source>
        <dbReference type="EMBL" id="MBB3666497.1"/>
    </source>
</evidence>
<dbReference type="AlphaFoldDB" id="A0A7W5XJM8"/>
<dbReference type="Proteomes" id="UP000547528">
    <property type="component" value="Unassembled WGS sequence"/>
</dbReference>
<gene>
    <name evidence="2" type="ORF">FHX47_000090</name>
</gene>
<feature type="region of interest" description="Disordered" evidence="1">
    <location>
        <begin position="1"/>
        <end position="63"/>
    </location>
</feature>
<proteinExistence type="predicted"/>
<name>A0A7W5XJM8_9MICC</name>